<name>A0A562LW82_9GAMM</name>
<comment type="caution">
    <text evidence="1">The sequence shown here is derived from an EMBL/GenBank/DDBJ whole genome shotgun (WGS) entry which is preliminary data.</text>
</comment>
<evidence type="ECO:0008006" key="3">
    <source>
        <dbReference type="Google" id="ProtNLM"/>
    </source>
</evidence>
<evidence type="ECO:0000313" key="1">
    <source>
        <dbReference type="EMBL" id="TWI11909.1"/>
    </source>
</evidence>
<organism evidence="1 2">
    <name type="scientific">Aerolutibacter ruishenii</name>
    <dbReference type="NCBI Taxonomy" id="686800"/>
    <lineage>
        <taxon>Bacteria</taxon>
        <taxon>Pseudomonadati</taxon>
        <taxon>Pseudomonadota</taxon>
        <taxon>Gammaproteobacteria</taxon>
        <taxon>Lysobacterales</taxon>
        <taxon>Lysobacteraceae</taxon>
        <taxon>Aerolutibacter</taxon>
    </lineage>
</organism>
<evidence type="ECO:0000313" key="2">
    <source>
        <dbReference type="Proteomes" id="UP000316471"/>
    </source>
</evidence>
<sequence>MAVAVTNPSDNPSLPDNAAAPDSFIDKWLARWPEWSVAQVFIPPLQRGMWLAWAALQQELTDAAWGGGDARPGEAKLGWWQEELEGWSRGVRRHPLGQVLQGLPGDWLSLARMLPALRDGREQPTDAAHAWRQVETVAQAFARVDVMLQNGSAGLSQAPAAGFVAPVSLQLLHARLLAAGEMAVPLQELSRAGQGDATRTWAQHLAQRSAQNAPGVAGSLRDVAPDAQAGLPRFRRVMAALAQHRLRQGDAARPLPAWRALLVAWRAARN</sequence>
<gene>
    <name evidence="1" type="ORF">IP93_01189</name>
</gene>
<dbReference type="Proteomes" id="UP000316471">
    <property type="component" value="Unassembled WGS sequence"/>
</dbReference>
<keyword evidence="2" id="KW-1185">Reference proteome</keyword>
<proteinExistence type="predicted"/>
<protein>
    <recommendedName>
        <fullName evidence="3">Phytoene synthase</fullName>
    </recommendedName>
</protein>
<dbReference type="EMBL" id="VLKP01000004">
    <property type="protein sequence ID" value="TWI11909.1"/>
    <property type="molecule type" value="Genomic_DNA"/>
</dbReference>
<accession>A0A562LW82</accession>
<dbReference type="AlphaFoldDB" id="A0A562LW82"/>
<reference evidence="1 2" key="1">
    <citation type="journal article" date="2015" name="Stand. Genomic Sci.">
        <title>Genomic Encyclopedia of Bacterial and Archaeal Type Strains, Phase III: the genomes of soil and plant-associated and newly described type strains.</title>
        <authorList>
            <person name="Whitman W.B."/>
            <person name="Woyke T."/>
            <person name="Klenk H.P."/>
            <person name="Zhou Y."/>
            <person name="Lilburn T.G."/>
            <person name="Beck B.J."/>
            <person name="De Vos P."/>
            <person name="Vandamme P."/>
            <person name="Eisen J.A."/>
            <person name="Garrity G."/>
            <person name="Hugenholtz P."/>
            <person name="Kyrpides N.C."/>
        </authorList>
    </citation>
    <scope>NUCLEOTIDE SEQUENCE [LARGE SCALE GENOMIC DNA]</scope>
    <source>
        <strain evidence="1 2">CGMCC 1.10136</strain>
    </source>
</reference>